<dbReference type="SMART" id="SM00239">
    <property type="entry name" value="C2"/>
    <property type="match status" value="2"/>
</dbReference>
<evidence type="ECO:0000313" key="13">
    <source>
        <dbReference type="Proteomes" id="UP000502823"/>
    </source>
</evidence>
<dbReference type="PROSITE" id="PS50004">
    <property type="entry name" value="C2"/>
    <property type="match status" value="2"/>
</dbReference>
<accession>A0A6L2Q5M3</accession>
<dbReference type="GO" id="GO:0006887">
    <property type="term" value="P:exocytosis"/>
    <property type="evidence" value="ECO:0007669"/>
    <property type="project" value="UniProtKB-KW"/>
</dbReference>
<protein>
    <recommendedName>
        <fullName evidence="14">BAI1-associated protein 3</fullName>
    </recommendedName>
</protein>
<keyword evidence="6" id="KW-0963">Cytoplasm</keyword>
<dbReference type="InterPro" id="IPR035892">
    <property type="entry name" value="C2_domain_sf"/>
</dbReference>
<feature type="compositionally biased region" description="Basic and acidic residues" evidence="8">
    <location>
        <begin position="249"/>
        <end position="258"/>
    </location>
</feature>
<keyword evidence="5" id="KW-0268">Exocytosis</keyword>
<dbReference type="CDD" id="cd04009">
    <property type="entry name" value="C2B_Munc13-like"/>
    <property type="match status" value="1"/>
</dbReference>
<dbReference type="GO" id="GO:0005770">
    <property type="term" value="C:late endosome"/>
    <property type="evidence" value="ECO:0007669"/>
    <property type="project" value="UniProtKB-SubCell"/>
</dbReference>
<evidence type="ECO:0000259" key="9">
    <source>
        <dbReference type="PROSITE" id="PS50004"/>
    </source>
</evidence>
<evidence type="ECO:0000313" key="12">
    <source>
        <dbReference type="EMBL" id="GFG38098.1"/>
    </source>
</evidence>
<dbReference type="Pfam" id="PF06292">
    <property type="entry name" value="MUN"/>
    <property type="match status" value="1"/>
</dbReference>
<proteinExistence type="inferred from homology"/>
<feature type="domain" description="C2" evidence="9">
    <location>
        <begin position="1085"/>
        <end position="1213"/>
    </location>
</feature>
<feature type="domain" description="C2" evidence="9">
    <location>
        <begin position="151"/>
        <end position="396"/>
    </location>
</feature>
<dbReference type="GO" id="GO:0055037">
    <property type="term" value="C:recycling endosome"/>
    <property type="evidence" value="ECO:0007669"/>
    <property type="project" value="UniProtKB-SubCell"/>
</dbReference>
<dbReference type="InParanoid" id="A0A6L2Q5M3"/>
<keyword evidence="13" id="KW-1185">Reference proteome</keyword>
<keyword evidence="7" id="KW-0967">Endosome</keyword>
<dbReference type="OrthoDB" id="7976202at2759"/>
<dbReference type="InterPro" id="IPR010439">
    <property type="entry name" value="MUN_dom"/>
</dbReference>
<dbReference type="PROSITE" id="PS51258">
    <property type="entry name" value="MHD1"/>
    <property type="match status" value="1"/>
</dbReference>
<dbReference type="Gene3D" id="1.10.357.50">
    <property type="match status" value="1"/>
</dbReference>
<dbReference type="PROSITE" id="PS51259">
    <property type="entry name" value="MHD2"/>
    <property type="match status" value="1"/>
</dbReference>
<dbReference type="Proteomes" id="UP000502823">
    <property type="component" value="Unassembled WGS sequence"/>
</dbReference>
<comment type="subcellular location">
    <subcellularLocation>
        <location evidence="2">Cytoplasm</location>
    </subcellularLocation>
    <subcellularLocation>
        <location evidence="3">Late endosome</location>
    </subcellularLocation>
    <subcellularLocation>
        <location evidence="1">Recycling endosome</location>
    </subcellularLocation>
</comment>
<evidence type="ECO:0008006" key="14">
    <source>
        <dbReference type="Google" id="ProtNLM"/>
    </source>
</evidence>
<dbReference type="GO" id="GO:0099503">
    <property type="term" value="C:secretory vesicle"/>
    <property type="evidence" value="ECO:0007669"/>
    <property type="project" value="TreeGrafter"/>
</dbReference>
<feature type="compositionally biased region" description="Polar residues" evidence="8">
    <location>
        <begin position="220"/>
        <end position="233"/>
    </location>
</feature>
<evidence type="ECO:0000256" key="1">
    <source>
        <dbReference type="ARBA" id="ARBA00004172"/>
    </source>
</evidence>
<evidence type="ECO:0000256" key="8">
    <source>
        <dbReference type="SAM" id="MobiDB-lite"/>
    </source>
</evidence>
<dbReference type="InterPro" id="IPR014772">
    <property type="entry name" value="Munc13_dom-2"/>
</dbReference>
<organism evidence="12 13">
    <name type="scientific">Coptotermes formosanus</name>
    <name type="common">Formosan subterranean termite</name>
    <dbReference type="NCBI Taxonomy" id="36987"/>
    <lineage>
        <taxon>Eukaryota</taxon>
        <taxon>Metazoa</taxon>
        <taxon>Ecdysozoa</taxon>
        <taxon>Arthropoda</taxon>
        <taxon>Hexapoda</taxon>
        <taxon>Insecta</taxon>
        <taxon>Pterygota</taxon>
        <taxon>Neoptera</taxon>
        <taxon>Polyneoptera</taxon>
        <taxon>Dictyoptera</taxon>
        <taxon>Blattodea</taxon>
        <taxon>Blattoidea</taxon>
        <taxon>Termitoidae</taxon>
        <taxon>Rhinotermitidae</taxon>
        <taxon>Coptotermes</taxon>
    </lineage>
</organism>
<evidence type="ECO:0000256" key="7">
    <source>
        <dbReference type="ARBA" id="ARBA00022753"/>
    </source>
</evidence>
<evidence type="ECO:0000256" key="6">
    <source>
        <dbReference type="ARBA" id="ARBA00022490"/>
    </source>
</evidence>
<evidence type="ECO:0000259" key="11">
    <source>
        <dbReference type="PROSITE" id="PS51259"/>
    </source>
</evidence>
<evidence type="ECO:0000259" key="10">
    <source>
        <dbReference type="PROSITE" id="PS51258"/>
    </source>
</evidence>
<name>A0A6L2Q5M3_COPFO</name>
<sequence>MAVVTQLSAMRVTLAPFKVASKALRGNMSWEKYAALLKTFGLLSKKNTWPLVQETDGSFFESFTALSWKQENRRLMAMQEVEGRAEDPPPSELSVGIKFLESRIHKKEVEQLYVEVLYTITNKVGASTGQYSHYKEDLYSYAQEAFGISPEVHRKFMAIASEEKPPIVVLNVIVLEAEGLEAKDANGFSDPYCMLGIQPGNVAPPSPQPSSSSSSGGGQRETSPGSPRNQPAGSGSARALSDSGVETESSAKHESPHEKLRKHHSFRLSFKRKEHGTYRNDRREHRDSLSAAVPAKFIRATTVKPQTLNPRWNEKFRFDIDDVASDILHLDIWDHDDESSVFDAVSKLNEVRGVKGLGRFFKQIAQSARSGSQDDFLGCVNVPLQDIPSTGLDCWYQLEARTLRSNVQGRIRLKLWLSTREDRGNSEEDNWSEIRQQERLHAIFISYELDHSSGPSWEWNGELPHVALTILHQHAIQGDVTDLQLAMVRWIAYSKKALELQLDYKILCRLLQELDRQWNLLTLTKEEEEYLAEAFNMFLDHSLQLLRKHRQLFPPNNRVAMCRLEYLLRSLGLIATMKAFWKCCPFNKEIRGEVIMSLKKGTLEWYEEIHSGQQLSMSRDCDSAIQGLVYLITVLLVDLQKGLDYYNNLFETTNGVPYFSVVYKQLEKMYPLFIKKTALFDFIFDLFMQIHGDIGPQVTALCIQMQTKDLGAMIDEVTLPHEAEIATPIFELYLSMQQMVSFREHLPVPDQKVLAINLYYEWFEPAVDRWLDVAKFKAIHRIRKAAELNRVCTGDLIVKHSTSAVDVTSCFYQIKEFWRQLAWPDLVGSYNFVLKIIDCITSAAVYYADLTHQKLQDTGYYEDTAPFKISDEMCVTVNDLEYVRRSLSVLGAELHVETVLEAVEAATGDAGRQQWRQALYAMLEGAINQLEARALQVINRVAAKMRPALKKAMFHLAWSPDSLPTSDAISPLLEYLDAHLVSLNAALLPRNFERVLADIWDVSLLELGQQMDGSAGEKMSMFYERLYEALEILVDFFHADQKGLPLESIKSATYWNVEQRLQYHKTDTEHLISLYYQQRLQEQLTTEVTEYGVLSVRAYFNHDSLCVEVLNARDVIPLDPNGFSDPFVIIELLPRKVFSHCSEQQTNVQKKTLNPMFDECFEFSVTSEQCKSEGAMILFTVMDHDVLTSNDFAGEAFLSLYNIPGVDDNNTSIDNFHGLKTVDLCLMHQKNRYHPILQTLETRTGDKMAQDFVKKQKLRIRKDKVRDKWCERFRKSYSFSAEQKVGSSYTSNIKLFMEPGVTILRWPQPRQPNKKNSVVDD</sequence>
<dbReference type="EMBL" id="BLKM01012979">
    <property type="protein sequence ID" value="GFG38098.1"/>
    <property type="molecule type" value="Genomic_DNA"/>
</dbReference>
<comment type="caution">
    <text evidence="12">The sequence shown here is derived from an EMBL/GenBank/DDBJ whole genome shotgun (WGS) entry which is preliminary data.</text>
</comment>
<evidence type="ECO:0000256" key="3">
    <source>
        <dbReference type="ARBA" id="ARBA00004603"/>
    </source>
</evidence>
<feature type="domain" description="MHD2" evidence="11">
    <location>
        <begin position="966"/>
        <end position="1075"/>
    </location>
</feature>
<dbReference type="InterPro" id="IPR014770">
    <property type="entry name" value="Munc13_1"/>
</dbReference>
<dbReference type="PANTHER" id="PTHR45999:SF4">
    <property type="entry name" value="UNC-13-4A, ISOFORM B"/>
    <property type="match status" value="1"/>
</dbReference>
<evidence type="ECO:0000256" key="5">
    <source>
        <dbReference type="ARBA" id="ARBA00022483"/>
    </source>
</evidence>
<dbReference type="InterPro" id="IPR000008">
    <property type="entry name" value="C2_dom"/>
</dbReference>
<dbReference type="Gene3D" id="1.20.58.1100">
    <property type="match status" value="1"/>
</dbReference>
<reference evidence="13" key="1">
    <citation type="submission" date="2020-01" db="EMBL/GenBank/DDBJ databases">
        <title>Draft genome sequence of the Termite Coptotermes fromosanus.</title>
        <authorList>
            <person name="Itakura S."/>
            <person name="Yosikawa Y."/>
            <person name="Umezawa K."/>
        </authorList>
    </citation>
    <scope>NUCLEOTIDE SEQUENCE [LARGE SCALE GENOMIC DNA]</scope>
</reference>
<dbReference type="Pfam" id="PF00168">
    <property type="entry name" value="C2"/>
    <property type="match status" value="3"/>
</dbReference>
<dbReference type="InterPro" id="IPR052095">
    <property type="entry name" value="UNC-13_domain"/>
</dbReference>
<feature type="domain" description="MHD1" evidence="10">
    <location>
        <begin position="730"/>
        <end position="851"/>
    </location>
</feature>
<dbReference type="CDD" id="cd08676">
    <property type="entry name" value="C2A_Munc13-like"/>
    <property type="match status" value="1"/>
</dbReference>
<dbReference type="SUPFAM" id="SSF49562">
    <property type="entry name" value="C2 domain (Calcium/lipid-binding domain, CaLB)"/>
    <property type="match status" value="2"/>
</dbReference>
<dbReference type="Gene3D" id="2.60.40.150">
    <property type="entry name" value="C2 domain"/>
    <property type="match status" value="2"/>
</dbReference>
<comment type="similarity">
    <text evidence="4">Belongs to the unc-13 family.</text>
</comment>
<evidence type="ECO:0000256" key="2">
    <source>
        <dbReference type="ARBA" id="ARBA00004496"/>
    </source>
</evidence>
<feature type="region of interest" description="Disordered" evidence="8">
    <location>
        <begin position="199"/>
        <end position="266"/>
    </location>
</feature>
<dbReference type="FunCoup" id="A0A6L2Q5M3">
    <property type="interactions" value="67"/>
</dbReference>
<gene>
    <name evidence="12" type="ORF">Cfor_00447</name>
</gene>
<evidence type="ECO:0000256" key="4">
    <source>
        <dbReference type="ARBA" id="ARBA00005823"/>
    </source>
</evidence>
<dbReference type="PANTHER" id="PTHR45999">
    <property type="entry name" value="UNC-13-4A, ISOFORM B"/>
    <property type="match status" value="1"/>
</dbReference>